<dbReference type="Gene3D" id="3.30.1780.10">
    <property type="entry name" value="ornithine cyclodeaminase, domain 1"/>
    <property type="match status" value="1"/>
</dbReference>
<organism evidence="1 2">
    <name type="scientific">Paraburkholderia phenazinium</name>
    <dbReference type="NCBI Taxonomy" id="60549"/>
    <lineage>
        <taxon>Bacteria</taxon>
        <taxon>Pseudomonadati</taxon>
        <taxon>Pseudomonadota</taxon>
        <taxon>Betaproteobacteria</taxon>
        <taxon>Burkholderiales</taxon>
        <taxon>Burkholderiaceae</taxon>
        <taxon>Paraburkholderia</taxon>
    </lineage>
</organism>
<dbReference type="PIRSF" id="PIRSF001439">
    <property type="entry name" value="CryM"/>
    <property type="match status" value="1"/>
</dbReference>
<dbReference type="InterPro" id="IPR003462">
    <property type="entry name" value="ODC_Mu_crystall"/>
</dbReference>
<protein>
    <submittedName>
        <fullName evidence="1">Ornithine cyclodeaminase</fullName>
    </submittedName>
</protein>
<dbReference type="InterPro" id="IPR036291">
    <property type="entry name" value="NAD(P)-bd_dom_sf"/>
</dbReference>
<gene>
    <name evidence="1" type="ORF">SAMN05216466_11281</name>
</gene>
<dbReference type="SUPFAM" id="SSF51735">
    <property type="entry name" value="NAD(P)-binding Rossmann-fold domains"/>
    <property type="match status" value="1"/>
</dbReference>
<dbReference type="Gene3D" id="3.40.50.720">
    <property type="entry name" value="NAD(P)-binding Rossmann-like Domain"/>
    <property type="match status" value="1"/>
</dbReference>
<dbReference type="GO" id="GO:0005737">
    <property type="term" value="C:cytoplasm"/>
    <property type="evidence" value="ECO:0007669"/>
    <property type="project" value="TreeGrafter"/>
</dbReference>
<dbReference type="InterPro" id="IPR023401">
    <property type="entry name" value="ODC_N"/>
</dbReference>
<evidence type="ECO:0000313" key="2">
    <source>
        <dbReference type="Proteomes" id="UP000199706"/>
    </source>
</evidence>
<dbReference type="Pfam" id="PF02423">
    <property type="entry name" value="OCD_Mu_crystall"/>
    <property type="match status" value="1"/>
</dbReference>
<reference evidence="1 2" key="1">
    <citation type="submission" date="2016-10" db="EMBL/GenBank/DDBJ databases">
        <authorList>
            <person name="de Groot N.N."/>
        </authorList>
    </citation>
    <scope>NUCLEOTIDE SEQUENCE [LARGE SCALE GENOMIC DNA]</scope>
    <source>
        <strain evidence="1 2">LMG 2247</strain>
    </source>
</reference>
<name>A0A1G8EH37_9BURK</name>
<evidence type="ECO:0000313" key="1">
    <source>
        <dbReference type="EMBL" id="SDH69223.1"/>
    </source>
</evidence>
<dbReference type="OrthoDB" id="9809203at2"/>
<proteinExistence type="predicted"/>
<dbReference type="PANTHER" id="PTHR13812">
    <property type="entry name" value="KETIMINE REDUCTASE MU-CRYSTALLIN"/>
    <property type="match status" value="1"/>
</dbReference>
<dbReference type="AlphaFoldDB" id="A0A1G8EH37"/>
<dbReference type="RefSeq" id="WP_090687412.1">
    <property type="nucleotide sequence ID" value="NZ_CADERL010000007.1"/>
</dbReference>
<dbReference type="PANTHER" id="PTHR13812:SF19">
    <property type="entry name" value="KETIMINE REDUCTASE MU-CRYSTALLIN"/>
    <property type="match status" value="1"/>
</dbReference>
<dbReference type="Proteomes" id="UP000199706">
    <property type="component" value="Unassembled WGS sequence"/>
</dbReference>
<accession>A0A1G8EH37</accession>
<sequence length="323" mass="34465">MPNDARLVLLDKNVVESLLLPDDVLAAVREALVLHSQREGRVFPVVRERLATGGVFGIKSGDVPAQNLLGFKAAGFWPGNRGLGGETHQATIVLIDPATGRPACIVDGNAVTTLRTGAAGGLGLQQLARPDSSSVCLFGTGVQAKVQLTFALRLMPTLEKIRYVTATGERDPAFEASFAARCDIALAPERNAAVAQSDVVITATPGAAALFDLEAVRPGTHLNCVGADTKGKRELPDGLLQRVHLFVDDRTQASQIGEAQWAPDTPSIELGDLLTNHAQFNRGRDDITVFDMTGLALQDLTVARMLFDRARESNLGSALSWPW</sequence>
<dbReference type="EMBL" id="FNCJ01000012">
    <property type="protein sequence ID" value="SDH69223.1"/>
    <property type="molecule type" value="Genomic_DNA"/>
</dbReference>